<dbReference type="Proteomes" id="UP000176865">
    <property type="component" value="Unassembled WGS sequence"/>
</dbReference>
<feature type="domain" description="SCP" evidence="3">
    <location>
        <begin position="116"/>
        <end position="230"/>
    </location>
</feature>
<keyword evidence="2" id="KW-1133">Transmembrane helix</keyword>
<dbReference type="PANTHER" id="PTHR31157:SF1">
    <property type="entry name" value="SCP DOMAIN-CONTAINING PROTEIN"/>
    <property type="match status" value="1"/>
</dbReference>
<dbReference type="InterPro" id="IPR014044">
    <property type="entry name" value="CAP_dom"/>
</dbReference>
<dbReference type="AlphaFoldDB" id="A0A1F5EN32"/>
<dbReference type="Gene3D" id="3.40.33.10">
    <property type="entry name" value="CAP"/>
    <property type="match status" value="1"/>
</dbReference>
<proteinExistence type="predicted"/>
<dbReference type="Pfam" id="PF00188">
    <property type="entry name" value="CAP"/>
    <property type="match status" value="1"/>
</dbReference>
<dbReference type="STRING" id="1797579.A2996_01005"/>
<dbReference type="PANTHER" id="PTHR31157">
    <property type="entry name" value="SCP DOMAIN-CONTAINING PROTEIN"/>
    <property type="match status" value="1"/>
</dbReference>
<protein>
    <recommendedName>
        <fullName evidence="3">SCP domain-containing protein</fullName>
    </recommendedName>
</protein>
<feature type="region of interest" description="Disordered" evidence="1">
    <location>
        <begin position="36"/>
        <end position="83"/>
    </location>
</feature>
<evidence type="ECO:0000256" key="1">
    <source>
        <dbReference type="SAM" id="MobiDB-lite"/>
    </source>
</evidence>
<sequence length="324" mass="35942">MNTHKLVQIIILVIVIGINFSSVLIYLKSTQVSQKKDSPDISATATTTDNKIQNTDSEDLPSQQTATKTQDSKTDTTIPQKKDVTPILEPKEIILPPIKGPATGTKSPLTENGIIEETNLRRQQNGLPPLSISLKLSNSAENKVNDMFVKQYFEHQSPTGEGPSDLANAVGYDYLLVGENLALGNYESDKILVDAWMNSPGHRENILNPKYKEIGVAIRFGTYDGSQVWMAVQEFGRPASDCPIPDEILETKINDDKDIATELKNQITVLYEEINAMSPKSGETYNEKVSVYNTLIIQYNALVEALKTMIINYNAQVEAYRSCI</sequence>
<dbReference type="SUPFAM" id="SSF55797">
    <property type="entry name" value="PR-1-like"/>
    <property type="match status" value="1"/>
</dbReference>
<evidence type="ECO:0000259" key="3">
    <source>
        <dbReference type="Pfam" id="PF00188"/>
    </source>
</evidence>
<evidence type="ECO:0000313" key="4">
    <source>
        <dbReference type="EMBL" id="OGD68785.1"/>
    </source>
</evidence>
<dbReference type="CDD" id="cd05379">
    <property type="entry name" value="CAP_bacterial"/>
    <property type="match status" value="1"/>
</dbReference>
<feature type="transmembrane region" description="Helical" evidence="2">
    <location>
        <begin position="6"/>
        <end position="27"/>
    </location>
</feature>
<accession>A0A1F5EN32</accession>
<comment type="caution">
    <text evidence="4">The sequence shown here is derived from an EMBL/GenBank/DDBJ whole genome shotgun (WGS) entry which is preliminary data.</text>
</comment>
<organism evidence="4 5">
    <name type="scientific">Candidatus Campbellbacteria bacterium RIFCSPLOWO2_01_FULL_34_15</name>
    <dbReference type="NCBI Taxonomy" id="1797579"/>
    <lineage>
        <taxon>Bacteria</taxon>
        <taxon>Candidatus Campbelliibacteriota</taxon>
    </lineage>
</organism>
<dbReference type="EMBL" id="MFAB01000016">
    <property type="protein sequence ID" value="OGD68785.1"/>
    <property type="molecule type" value="Genomic_DNA"/>
</dbReference>
<feature type="compositionally biased region" description="Basic and acidic residues" evidence="1">
    <location>
        <begin position="70"/>
        <end position="83"/>
    </location>
</feature>
<feature type="compositionally biased region" description="Polar residues" evidence="1">
    <location>
        <begin position="41"/>
        <end position="69"/>
    </location>
</feature>
<dbReference type="InterPro" id="IPR035940">
    <property type="entry name" value="CAP_sf"/>
</dbReference>
<name>A0A1F5EN32_9BACT</name>
<evidence type="ECO:0000256" key="2">
    <source>
        <dbReference type="SAM" id="Phobius"/>
    </source>
</evidence>
<keyword evidence="2" id="KW-0812">Transmembrane</keyword>
<keyword evidence="2" id="KW-0472">Membrane</keyword>
<gene>
    <name evidence="4" type="ORF">A2996_01005</name>
</gene>
<evidence type="ECO:0000313" key="5">
    <source>
        <dbReference type="Proteomes" id="UP000176865"/>
    </source>
</evidence>
<reference evidence="4 5" key="1">
    <citation type="journal article" date="2016" name="Nat. Commun.">
        <title>Thousands of microbial genomes shed light on interconnected biogeochemical processes in an aquifer system.</title>
        <authorList>
            <person name="Anantharaman K."/>
            <person name="Brown C.T."/>
            <person name="Hug L.A."/>
            <person name="Sharon I."/>
            <person name="Castelle C.J."/>
            <person name="Probst A.J."/>
            <person name="Thomas B.C."/>
            <person name="Singh A."/>
            <person name="Wilkins M.J."/>
            <person name="Karaoz U."/>
            <person name="Brodie E.L."/>
            <person name="Williams K.H."/>
            <person name="Hubbard S.S."/>
            <person name="Banfield J.F."/>
        </authorList>
    </citation>
    <scope>NUCLEOTIDE SEQUENCE [LARGE SCALE GENOMIC DNA]</scope>
</reference>